<organism evidence="7 8">
    <name type="scientific">Corynebacterium aquilae DSM 44791</name>
    <dbReference type="NCBI Taxonomy" id="1431546"/>
    <lineage>
        <taxon>Bacteria</taxon>
        <taxon>Bacillati</taxon>
        <taxon>Actinomycetota</taxon>
        <taxon>Actinomycetes</taxon>
        <taxon>Mycobacteriales</taxon>
        <taxon>Corynebacteriaceae</taxon>
        <taxon>Corynebacterium</taxon>
    </lineage>
</organism>
<dbReference type="Pfam" id="PF17769">
    <property type="entry name" value="PurK_C"/>
    <property type="match status" value="1"/>
</dbReference>
<dbReference type="InterPro" id="IPR040686">
    <property type="entry name" value="PurK_C"/>
</dbReference>
<dbReference type="Gene3D" id="3.40.50.20">
    <property type="match status" value="1"/>
</dbReference>
<dbReference type="NCBIfam" id="NF004679">
    <property type="entry name" value="PRK06019.1-5"/>
    <property type="match status" value="1"/>
</dbReference>
<dbReference type="UniPathway" id="UPA00074">
    <property type="reaction ID" value="UER00942"/>
</dbReference>
<dbReference type="GO" id="GO:0034028">
    <property type="term" value="F:5-(carboxyamino)imidazole ribonucleotide synthase activity"/>
    <property type="evidence" value="ECO:0007669"/>
    <property type="project" value="UniProtKB-UniRule"/>
</dbReference>
<name>A0A1L7CEA1_9CORY</name>
<feature type="domain" description="ATP-grasp" evidence="6">
    <location>
        <begin position="105"/>
        <end position="290"/>
    </location>
</feature>
<evidence type="ECO:0000259" key="6">
    <source>
        <dbReference type="PROSITE" id="PS50975"/>
    </source>
</evidence>
<dbReference type="InterPro" id="IPR011761">
    <property type="entry name" value="ATP-grasp"/>
</dbReference>
<comment type="function">
    <text evidence="5">Catalyzes the ATP-dependent conversion of 5-aminoimidazole ribonucleotide (AIR) and HCO(3)- to N5-carboxyaminoimidazole ribonucleotide (N5-CAIR).</text>
</comment>
<dbReference type="EC" id="6.3.4.18" evidence="4 5"/>
<comment type="similarity">
    <text evidence="4 5">Belongs to the PurK/PurT family.</text>
</comment>
<evidence type="ECO:0000256" key="4">
    <source>
        <dbReference type="HAMAP-Rule" id="MF_01928"/>
    </source>
</evidence>
<evidence type="ECO:0000256" key="3">
    <source>
        <dbReference type="ARBA" id="ARBA00022840"/>
    </source>
</evidence>
<sequence>MPKILIIGDGQLARMLHTEAIELGLSLRVLANSPTESAAAICGDVILGDYHDEATVKAAATGVDVITFEHEHVPAHIIDNLIRDGYNVQPHGDALIHAQDKLVMRRALRNAGAPVPPFAPIDSTDDARAFWEAMDGAVCLKARTGGYDGKGVWFPDSLDELEQLVAEQLDHNTPLMAEKKVHLNRELSALIARSPRGEVRCWDIAETNQDGGVCRWAQAPAANVDAEKIETFATGIAETLDVTGVLAVELFDTDEGIFVNELAMRPHNTGHWTQNGATTSQFEQHLRAVANLPLGSTDMTCAHAVMANILGGDTTWDHDLGERIATVWRSYPDAKIHLYGKQHRPGRKLGHINLTGSDPIAVRADALAAAHYIAHGHWPA</sequence>
<dbReference type="STRING" id="1431546.CAQU_02775"/>
<dbReference type="Pfam" id="PF02222">
    <property type="entry name" value="ATP-grasp"/>
    <property type="match status" value="1"/>
</dbReference>
<dbReference type="SUPFAM" id="SSF51246">
    <property type="entry name" value="Rudiment single hybrid motif"/>
    <property type="match status" value="1"/>
</dbReference>
<dbReference type="Gene3D" id="3.30.470.20">
    <property type="entry name" value="ATP-grasp fold, B domain"/>
    <property type="match status" value="1"/>
</dbReference>
<dbReference type="AlphaFoldDB" id="A0A1L7CEA1"/>
<keyword evidence="4 5" id="KW-0436">Ligase</keyword>
<dbReference type="InterPro" id="IPR005875">
    <property type="entry name" value="PurK"/>
</dbReference>
<comment type="caution">
    <text evidence="4">Lacks conserved residue(s) required for the propagation of feature annotation.</text>
</comment>
<dbReference type="Gene3D" id="3.30.1490.20">
    <property type="entry name" value="ATP-grasp fold, A domain"/>
    <property type="match status" value="1"/>
</dbReference>
<dbReference type="InterPro" id="IPR013815">
    <property type="entry name" value="ATP_grasp_subdomain_1"/>
</dbReference>
<dbReference type="KEGG" id="caqu:CAQU_02775"/>
<protein>
    <recommendedName>
        <fullName evidence="4 5">N5-carboxyaminoimidazole ribonucleotide synthase</fullName>
        <shortName evidence="4 5">N5-CAIR synthase</shortName>
        <ecNumber evidence="4 5">6.3.4.18</ecNumber>
    </recommendedName>
    <alternativeName>
        <fullName evidence="4 5">5-(carboxyamino)imidazole ribonucleotide synthetase</fullName>
    </alternativeName>
</protein>
<evidence type="ECO:0000313" key="8">
    <source>
        <dbReference type="Proteomes" id="UP000185478"/>
    </source>
</evidence>
<dbReference type="GO" id="GO:0004638">
    <property type="term" value="F:phosphoribosylaminoimidazole carboxylase activity"/>
    <property type="evidence" value="ECO:0007669"/>
    <property type="project" value="InterPro"/>
</dbReference>
<dbReference type="PANTHER" id="PTHR11609:SF5">
    <property type="entry name" value="PHOSPHORIBOSYLAMINOIMIDAZOLE CARBOXYLASE"/>
    <property type="match status" value="1"/>
</dbReference>
<feature type="binding site" evidence="4">
    <location>
        <begin position="260"/>
        <end position="261"/>
    </location>
    <ligand>
        <name>ATP</name>
        <dbReference type="ChEBI" id="CHEBI:30616"/>
    </ligand>
</feature>
<dbReference type="HAMAP" id="MF_01928">
    <property type="entry name" value="PurK"/>
    <property type="match status" value="1"/>
</dbReference>
<comment type="subunit">
    <text evidence="4 5">Homodimer.</text>
</comment>
<dbReference type="NCBIfam" id="TIGR01161">
    <property type="entry name" value="purK"/>
    <property type="match status" value="1"/>
</dbReference>
<dbReference type="SUPFAM" id="SSF56059">
    <property type="entry name" value="Glutathione synthetase ATP-binding domain-like"/>
    <property type="match status" value="1"/>
</dbReference>
<dbReference type="InterPro" id="IPR011054">
    <property type="entry name" value="Rudment_hybrid_motif"/>
</dbReference>
<feature type="binding site" evidence="4">
    <location>
        <position position="186"/>
    </location>
    <ligand>
        <name>ATP</name>
        <dbReference type="ChEBI" id="CHEBI:30616"/>
    </ligand>
</feature>
<dbReference type="NCBIfam" id="NF004680">
    <property type="entry name" value="PRK06019.1-6"/>
    <property type="match status" value="1"/>
</dbReference>
<proteinExistence type="inferred from homology"/>
<evidence type="ECO:0000256" key="5">
    <source>
        <dbReference type="RuleBase" id="RU361200"/>
    </source>
</evidence>
<keyword evidence="2 4" id="KW-0658">Purine biosynthesis</keyword>
<feature type="binding site" evidence="4">
    <location>
        <position position="101"/>
    </location>
    <ligand>
        <name>ATP</name>
        <dbReference type="ChEBI" id="CHEBI:30616"/>
    </ligand>
</feature>
<feature type="binding site" evidence="4">
    <location>
        <begin position="178"/>
        <end position="181"/>
    </location>
    <ligand>
        <name>ATP</name>
        <dbReference type="ChEBI" id="CHEBI:30616"/>
    </ligand>
</feature>
<evidence type="ECO:0000256" key="2">
    <source>
        <dbReference type="ARBA" id="ARBA00022755"/>
    </source>
</evidence>
<dbReference type="InterPro" id="IPR054350">
    <property type="entry name" value="PurT/PurK_preATP-grasp"/>
</dbReference>
<comment type="function">
    <text evidence="4">Catalyzes the ATP-dependent conversion of 5-aminoimidazole ribonucleotide (AIR) and HCO(3)(-) to N5-carboxyaminoimidazole ribonucleotide (N5-CAIR).</text>
</comment>
<dbReference type="PANTHER" id="PTHR11609">
    <property type="entry name" value="PURINE BIOSYNTHESIS PROTEIN 6/7, PUR6/7"/>
    <property type="match status" value="1"/>
</dbReference>
<dbReference type="InterPro" id="IPR003135">
    <property type="entry name" value="ATP-grasp_carboxylate-amine"/>
</dbReference>
<dbReference type="Pfam" id="PF22660">
    <property type="entry name" value="RS_preATP-grasp-like"/>
    <property type="match status" value="1"/>
</dbReference>
<dbReference type="GO" id="GO:0046872">
    <property type="term" value="F:metal ion binding"/>
    <property type="evidence" value="ECO:0007669"/>
    <property type="project" value="InterPro"/>
</dbReference>
<dbReference type="GO" id="GO:0005829">
    <property type="term" value="C:cytosol"/>
    <property type="evidence" value="ECO:0007669"/>
    <property type="project" value="TreeGrafter"/>
</dbReference>
<dbReference type="GO" id="GO:0005524">
    <property type="term" value="F:ATP binding"/>
    <property type="evidence" value="ECO:0007669"/>
    <property type="project" value="UniProtKB-UniRule"/>
</dbReference>
<reference evidence="7 8" key="1">
    <citation type="submission" date="2014-08" db="EMBL/GenBank/DDBJ databases">
        <title>Complete genome sequence of Corynebacterium aquilae S-613T(T) (=DSM 44791(T)), isolated from the choana of a healthy golden eagle.</title>
        <authorList>
            <person name="Ruckert C."/>
            <person name="Albersmeier A."/>
            <person name="Winkler A."/>
            <person name="Kalinowski J."/>
        </authorList>
    </citation>
    <scope>NUCLEOTIDE SEQUENCE [LARGE SCALE GENOMIC DNA]</scope>
    <source>
        <strain evidence="7 8">S-613</strain>
    </source>
</reference>
<evidence type="ECO:0000256" key="1">
    <source>
        <dbReference type="ARBA" id="ARBA00022741"/>
    </source>
</evidence>
<keyword evidence="1 4" id="KW-0547">Nucleotide-binding</keyword>
<comment type="catalytic activity">
    <reaction evidence="4 5">
        <text>5-amino-1-(5-phospho-beta-D-ribosyl)imidazole + hydrogencarbonate + ATP = 5-carboxyamino-1-(5-phospho-D-ribosyl)imidazole + ADP + phosphate + 2 H(+)</text>
        <dbReference type="Rhea" id="RHEA:19317"/>
        <dbReference type="ChEBI" id="CHEBI:15378"/>
        <dbReference type="ChEBI" id="CHEBI:17544"/>
        <dbReference type="ChEBI" id="CHEBI:30616"/>
        <dbReference type="ChEBI" id="CHEBI:43474"/>
        <dbReference type="ChEBI" id="CHEBI:58730"/>
        <dbReference type="ChEBI" id="CHEBI:137981"/>
        <dbReference type="ChEBI" id="CHEBI:456216"/>
        <dbReference type="EC" id="6.3.4.18"/>
    </reaction>
</comment>
<dbReference type="InterPro" id="IPR016185">
    <property type="entry name" value="PreATP-grasp_dom_sf"/>
</dbReference>
<gene>
    <name evidence="4 5" type="primary">purK</name>
    <name evidence="7" type="ORF">CAQU_02775</name>
</gene>
<dbReference type="SUPFAM" id="SSF52440">
    <property type="entry name" value="PreATP-grasp domain"/>
    <property type="match status" value="1"/>
</dbReference>
<dbReference type="Proteomes" id="UP000185478">
    <property type="component" value="Chromosome"/>
</dbReference>
<comment type="pathway">
    <text evidence="4 5">Purine metabolism; IMP biosynthesis via de novo pathway; 5-amino-1-(5-phospho-D-ribosyl)imidazole-4-carboxylate from 5-amino-1-(5-phospho-D-ribosyl)imidazole (N5-CAIR route): step 1/2.</text>
</comment>
<accession>A0A1L7CEA1</accession>
<keyword evidence="8" id="KW-1185">Reference proteome</keyword>
<dbReference type="GO" id="GO:0006189">
    <property type="term" value="P:'de novo' IMP biosynthetic process"/>
    <property type="evidence" value="ECO:0007669"/>
    <property type="project" value="UniProtKB-UniRule"/>
</dbReference>
<feature type="binding site" evidence="4">
    <location>
        <position position="141"/>
    </location>
    <ligand>
        <name>ATP</name>
        <dbReference type="ChEBI" id="CHEBI:30616"/>
    </ligand>
</feature>
<dbReference type="EMBL" id="CP009245">
    <property type="protein sequence ID" value="APT84171.1"/>
    <property type="molecule type" value="Genomic_DNA"/>
</dbReference>
<dbReference type="PROSITE" id="PS50975">
    <property type="entry name" value="ATP_GRASP"/>
    <property type="match status" value="1"/>
</dbReference>
<evidence type="ECO:0000313" key="7">
    <source>
        <dbReference type="EMBL" id="APT84171.1"/>
    </source>
</evidence>
<keyword evidence="3 4" id="KW-0067">ATP-binding</keyword>